<feature type="transmembrane region" description="Helical" evidence="6">
    <location>
        <begin position="40"/>
        <end position="62"/>
    </location>
</feature>
<evidence type="ECO:0000313" key="8">
    <source>
        <dbReference type="EMBL" id="KAL2830211.1"/>
    </source>
</evidence>
<sequence>MPHSPLTTTLIQSTLLNALSNLLAQLLSQYKDDTKKHFTLNTLALLQFITYGILIVPINMAWQRWLEVTFPGFLIASTLTTSTTSSSQPPSSTTSLPLSVTISTPAAITGSTSSTSTTPPPNPGSDIEVIEVKEKLIPVTRTATWKPAAAQNTPGRRVLNFLMKFLLDQTAGGILNIVLFVVLINLLKGVSLGGCLELVKEDLKPIMIARLKYRPVVSTLMYTVIPLEKRVVFGSACGVVWGVYLSLYAAV</sequence>
<evidence type="ECO:0000313" key="9">
    <source>
        <dbReference type="Proteomes" id="UP001610335"/>
    </source>
</evidence>
<evidence type="ECO:0000256" key="2">
    <source>
        <dbReference type="ARBA" id="ARBA00006824"/>
    </source>
</evidence>
<dbReference type="InterPro" id="IPR007248">
    <property type="entry name" value="Mpv17_PMP22"/>
</dbReference>
<proteinExistence type="inferred from homology"/>
<protein>
    <submittedName>
        <fullName evidence="8">Uncharacterized protein</fullName>
    </submittedName>
</protein>
<accession>A0ABR4IR10</accession>
<dbReference type="EMBL" id="JBFXLS010000013">
    <property type="protein sequence ID" value="KAL2830211.1"/>
    <property type="molecule type" value="Genomic_DNA"/>
</dbReference>
<comment type="similarity">
    <text evidence="2 6">Belongs to the peroxisomal membrane protein PXMP2/4 family.</text>
</comment>
<name>A0ABR4IR10_9EURO</name>
<evidence type="ECO:0000256" key="1">
    <source>
        <dbReference type="ARBA" id="ARBA00004141"/>
    </source>
</evidence>
<keyword evidence="4 6" id="KW-1133">Transmembrane helix</keyword>
<feature type="transmembrane region" description="Helical" evidence="6">
    <location>
        <begin position="231"/>
        <end position="250"/>
    </location>
</feature>
<evidence type="ECO:0000256" key="5">
    <source>
        <dbReference type="ARBA" id="ARBA00023136"/>
    </source>
</evidence>
<feature type="transmembrane region" description="Helical" evidence="6">
    <location>
        <begin position="165"/>
        <end position="187"/>
    </location>
</feature>
<dbReference type="PANTHER" id="PTHR11266:SF80">
    <property type="entry name" value="PEROXISOMAL MEMBRANE PROTEIN 2"/>
    <property type="match status" value="1"/>
</dbReference>
<dbReference type="Pfam" id="PF04117">
    <property type="entry name" value="Mpv17_PMP22"/>
    <property type="match status" value="1"/>
</dbReference>
<gene>
    <name evidence="8" type="ORF">BDW59DRAFT_141247</name>
</gene>
<dbReference type="PANTHER" id="PTHR11266">
    <property type="entry name" value="PEROXISOMAL MEMBRANE PROTEIN 2, PXMP2 MPV17"/>
    <property type="match status" value="1"/>
</dbReference>
<feature type="compositionally biased region" description="Low complexity" evidence="7">
    <location>
        <begin position="107"/>
        <end position="117"/>
    </location>
</feature>
<keyword evidence="9" id="KW-1185">Reference proteome</keyword>
<evidence type="ECO:0000256" key="4">
    <source>
        <dbReference type="ARBA" id="ARBA00022989"/>
    </source>
</evidence>
<organism evidence="8 9">
    <name type="scientific">Aspergillus cavernicola</name>
    <dbReference type="NCBI Taxonomy" id="176166"/>
    <lineage>
        <taxon>Eukaryota</taxon>
        <taxon>Fungi</taxon>
        <taxon>Dikarya</taxon>
        <taxon>Ascomycota</taxon>
        <taxon>Pezizomycotina</taxon>
        <taxon>Eurotiomycetes</taxon>
        <taxon>Eurotiomycetidae</taxon>
        <taxon>Eurotiales</taxon>
        <taxon>Aspergillaceae</taxon>
        <taxon>Aspergillus</taxon>
        <taxon>Aspergillus subgen. Nidulantes</taxon>
    </lineage>
</organism>
<comment type="caution">
    <text evidence="8">The sequence shown here is derived from an EMBL/GenBank/DDBJ whole genome shotgun (WGS) entry which is preliminary data.</text>
</comment>
<evidence type="ECO:0000256" key="3">
    <source>
        <dbReference type="ARBA" id="ARBA00022692"/>
    </source>
</evidence>
<feature type="region of interest" description="Disordered" evidence="7">
    <location>
        <begin position="107"/>
        <end position="126"/>
    </location>
</feature>
<reference evidence="8 9" key="1">
    <citation type="submission" date="2024-07" db="EMBL/GenBank/DDBJ databases">
        <title>Section-level genome sequencing and comparative genomics of Aspergillus sections Usti and Cavernicolus.</title>
        <authorList>
            <consortium name="Lawrence Berkeley National Laboratory"/>
            <person name="Nybo J.L."/>
            <person name="Vesth T.C."/>
            <person name="Theobald S."/>
            <person name="Frisvad J.C."/>
            <person name="Larsen T.O."/>
            <person name="Kjaerboelling I."/>
            <person name="Rothschild-Mancinelli K."/>
            <person name="Lyhne E.K."/>
            <person name="Kogle M.E."/>
            <person name="Barry K."/>
            <person name="Clum A."/>
            <person name="Na H."/>
            <person name="Ledsgaard L."/>
            <person name="Lin J."/>
            <person name="Lipzen A."/>
            <person name="Kuo A."/>
            <person name="Riley R."/>
            <person name="Mondo S."/>
            <person name="LaButti K."/>
            <person name="Haridas S."/>
            <person name="Pangalinan J."/>
            <person name="Salamov A.A."/>
            <person name="Simmons B.A."/>
            <person name="Magnuson J.K."/>
            <person name="Chen J."/>
            <person name="Drula E."/>
            <person name="Henrissat B."/>
            <person name="Wiebenga A."/>
            <person name="Lubbers R.J."/>
            <person name="Gomes A.C."/>
            <person name="Makela M.R."/>
            <person name="Stajich J."/>
            <person name="Grigoriev I.V."/>
            <person name="Mortensen U.H."/>
            <person name="De vries R.P."/>
            <person name="Baker S.E."/>
            <person name="Andersen M.R."/>
        </authorList>
    </citation>
    <scope>NUCLEOTIDE SEQUENCE [LARGE SCALE GENOMIC DNA]</scope>
    <source>
        <strain evidence="8 9">CBS 600.67</strain>
    </source>
</reference>
<evidence type="ECO:0000256" key="6">
    <source>
        <dbReference type="RuleBase" id="RU363053"/>
    </source>
</evidence>
<keyword evidence="3 6" id="KW-0812">Transmembrane</keyword>
<dbReference type="Proteomes" id="UP001610335">
    <property type="component" value="Unassembled WGS sequence"/>
</dbReference>
<comment type="subcellular location">
    <subcellularLocation>
        <location evidence="1">Membrane</location>
        <topology evidence="1">Multi-pass membrane protein</topology>
    </subcellularLocation>
</comment>
<evidence type="ECO:0000256" key="7">
    <source>
        <dbReference type="SAM" id="MobiDB-lite"/>
    </source>
</evidence>
<keyword evidence="5 6" id="KW-0472">Membrane</keyword>